<dbReference type="SUPFAM" id="SSF53335">
    <property type="entry name" value="S-adenosyl-L-methionine-dependent methyltransferases"/>
    <property type="match status" value="1"/>
</dbReference>
<evidence type="ECO:0000256" key="6">
    <source>
        <dbReference type="PROSITE-ProRule" id="PRU01023"/>
    </source>
</evidence>
<dbReference type="InterPro" id="IPR001678">
    <property type="entry name" value="MeTrfase_RsmB-F_NOP2_dom"/>
</dbReference>
<dbReference type="InterPro" id="IPR049560">
    <property type="entry name" value="MeTrfase_RsmB-F_NOP2_cat"/>
</dbReference>
<accession>A0ABX2ALD4</accession>
<evidence type="ECO:0000256" key="2">
    <source>
        <dbReference type="ARBA" id="ARBA00022603"/>
    </source>
</evidence>
<evidence type="ECO:0000256" key="4">
    <source>
        <dbReference type="ARBA" id="ARBA00022691"/>
    </source>
</evidence>
<feature type="active site" description="Nucleophile" evidence="6">
    <location>
        <position position="230"/>
    </location>
</feature>
<organism evidence="9 10">
    <name type="scientific">Xylanibacter muris</name>
    <dbReference type="NCBI Taxonomy" id="2736290"/>
    <lineage>
        <taxon>Bacteria</taxon>
        <taxon>Pseudomonadati</taxon>
        <taxon>Bacteroidota</taxon>
        <taxon>Bacteroidia</taxon>
        <taxon>Bacteroidales</taxon>
        <taxon>Prevotellaceae</taxon>
        <taxon>Xylanibacter</taxon>
    </lineage>
</organism>
<evidence type="ECO:0000259" key="8">
    <source>
        <dbReference type="PROSITE" id="PS51686"/>
    </source>
</evidence>
<comment type="caution">
    <text evidence="6">Lacks conserved residue(s) required for the propagation of feature annotation.</text>
</comment>
<comment type="caution">
    <text evidence="9">The sequence shown here is derived from an EMBL/GenBank/DDBJ whole genome shotgun (WGS) entry which is preliminary data.</text>
</comment>
<dbReference type="Pfam" id="PF01189">
    <property type="entry name" value="Methyltr_RsmB-F"/>
    <property type="match status" value="1"/>
</dbReference>
<sequence length="470" mass="51840">MNLPESFTSYTKALIGDGLFGKLLHGLTDEEPPASIRINGMKHHIHDEDTSRQAIPWCEYGMYLDKRPAFTFDPLFHAGHYYVQEASSMFLHHILKSYISSPVIMLDMCAAPGGKSTTAMGALPEGSTLIANEPVRQRSQILAENIQKWGNPGTIVTNNYPKDFAKSGMVFDVILCDVPCSGEGMFRKDEDAVREWSTQNVENCRNLQREIVAQAWKCLSEGGLLVYSTCTFNAKENEENVKWISEELGAEILPVAIEEQWGITGSLLKGFQKPVYRFLPGVTKGEGLFMAALRKNGQKETATSIGKKKNKKEKKERNNGIKSAQLATSWLTAPDNFNIAQSGNTLTAIPKPMAGIYATASEKLKVIHAGVTLGTIKGKDIIPAQGLALSTEFNTAAFPSVELSYSDALRYLRKEALSLPEDTPQGFVVMTYHGTPLGFSKNIGNRANNLYPQEWKIKSARIPDNDVSPL</sequence>
<feature type="domain" description="SAM-dependent MTase RsmB/NOP-type" evidence="8">
    <location>
        <begin position="1"/>
        <end position="296"/>
    </location>
</feature>
<dbReference type="Pfam" id="PF13636">
    <property type="entry name" value="Methyltranf_PUA"/>
    <property type="match status" value="1"/>
</dbReference>
<feature type="binding site" evidence="6">
    <location>
        <position position="177"/>
    </location>
    <ligand>
        <name>S-adenosyl-L-methionine</name>
        <dbReference type="ChEBI" id="CHEBI:59789"/>
    </ligand>
</feature>
<keyword evidence="2 6" id="KW-0489">Methyltransferase</keyword>
<dbReference type="Gene3D" id="3.40.50.150">
    <property type="entry name" value="Vaccinia Virus protein VP39"/>
    <property type="match status" value="1"/>
</dbReference>
<dbReference type="Gene3D" id="3.30.70.1170">
    <property type="entry name" value="Sun protein, domain 3"/>
    <property type="match status" value="1"/>
</dbReference>
<dbReference type="PROSITE" id="PS51686">
    <property type="entry name" value="SAM_MT_RSMB_NOP"/>
    <property type="match status" value="1"/>
</dbReference>
<protein>
    <recommendedName>
        <fullName evidence="8">SAM-dependent MTase RsmB/NOP-type domain-containing protein</fullName>
    </recommendedName>
</protein>
<comment type="similarity">
    <text evidence="6">Belongs to the class I-like SAM-binding methyltransferase superfamily. RsmB/NOP family.</text>
</comment>
<dbReference type="RefSeq" id="WP_172275373.1">
    <property type="nucleotide sequence ID" value="NZ_CASGMU010000004.1"/>
</dbReference>
<gene>
    <name evidence="9" type="ORF">HPS56_06565</name>
</gene>
<dbReference type="Proteomes" id="UP000714420">
    <property type="component" value="Unassembled WGS sequence"/>
</dbReference>
<dbReference type="PANTHER" id="PTHR22807">
    <property type="entry name" value="NOP2 YEAST -RELATED NOL1/NOP2/FMU SUN DOMAIN-CONTAINING"/>
    <property type="match status" value="1"/>
</dbReference>
<dbReference type="Pfam" id="PF17125">
    <property type="entry name" value="Methyltr_RsmF_N"/>
    <property type="match status" value="1"/>
</dbReference>
<keyword evidence="1" id="KW-0963">Cytoplasm</keyword>
<evidence type="ECO:0000256" key="3">
    <source>
        <dbReference type="ARBA" id="ARBA00022679"/>
    </source>
</evidence>
<dbReference type="PANTHER" id="PTHR22807:SF30">
    <property type="entry name" value="28S RRNA (CYTOSINE(4447)-C(5))-METHYLTRANSFERASE-RELATED"/>
    <property type="match status" value="1"/>
</dbReference>
<proteinExistence type="inferred from homology"/>
<dbReference type="InterPro" id="IPR027391">
    <property type="entry name" value="Nol1_Nop2_Fmu_2"/>
</dbReference>
<dbReference type="InterPro" id="IPR031341">
    <property type="entry name" value="Methyltr_RsmF_N"/>
</dbReference>
<keyword evidence="3 6" id="KW-0808">Transferase</keyword>
<keyword evidence="10" id="KW-1185">Reference proteome</keyword>
<dbReference type="Gene3D" id="2.30.130.60">
    <property type="match status" value="1"/>
</dbReference>
<evidence type="ECO:0000256" key="1">
    <source>
        <dbReference type="ARBA" id="ARBA00022490"/>
    </source>
</evidence>
<reference evidence="9 10" key="1">
    <citation type="submission" date="2020-05" db="EMBL/GenBank/DDBJ databases">
        <title>Distinct polysaccharide utilization as determinants for interspecies competition between intestinal Prevotella spp.</title>
        <authorList>
            <person name="Galvez E.J.C."/>
            <person name="Iljazovic A."/>
            <person name="Strowig T."/>
        </authorList>
    </citation>
    <scope>NUCLEOTIDE SEQUENCE [LARGE SCALE GENOMIC DNA]</scope>
    <source>
        <strain evidence="9 10">PMUR</strain>
    </source>
</reference>
<evidence type="ECO:0000313" key="10">
    <source>
        <dbReference type="Proteomes" id="UP000714420"/>
    </source>
</evidence>
<dbReference type="InterPro" id="IPR023267">
    <property type="entry name" value="RCMT"/>
</dbReference>
<dbReference type="EMBL" id="JABKKF010000005">
    <property type="protein sequence ID" value="NPD92018.1"/>
    <property type="molecule type" value="Genomic_DNA"/>
</dbReference>
<name>A0ABX2ALD4_9BACT</name>
<feature type="binding site" evidence="6">
    <location>
        <position position="133"/>
    </location>
    <ligand>
        <name>S-adenosyl-L-methionine</name>
        <dbReference type="ChEBI" id="CHEBI:59789"/>
    </ligand>
</feature>
<feature type="region of interest" description="Disordered" evidence="7">
    <location>
        <begin position="300"/>
        <end position="319"/>
    </location>
</feature>
<dbReference type="InterPro" id="IPR029063">
    <property type="entry name" value="SAM-dependent_MTases_sf"/>
</dbReference>
<keyword evidence="4 6" id="KW-0949">S-adenosyl-L-methionine</keyword>
<feature type="binding site" evidence="6">
    <location>
        <begin position="109"/>
        <end position="115"/>
    </location>
    <ligand>
        <name>S-adenosyl-L-methionine</name>
        <dbReference type="ChEBI" id="CHEBI:59789"/>
    </ligand>
</feature>
<evidence type="ECO:0000256" key="7">
    <source>
        <dbReference type="SAM" id="MobiDB-lite"/>
    </source>
</evidence>
<evidence type="ECO:0000256" key="5">
    <source>
        <dbReference type="ARBA" id="ARBA00022884"/>
    </source>
</evidence>
<evidence type="ECO:0000313" key="9">
    <source>
        <dbReference type="EMBL" id="NPD92018.1"/>
    </source>
</evidence>
<dbReference type="PRINTS" id="PR02008">
    <property type="entry name" value="RCMTFAMILY"/>
</dbReference>
<keyword evidence="5 6" id="KW-0694">RNA-binding</keyword>